<dbReference type="Proteomes" id="UP001148629">
    <property type="component" value="Unassembled WGS sequence"/>
</dbReference>
<accession>A0ACC1T0G7</accession>
<keyword evidence="2" id="KW-1185">Reference proteome</keyword>
<comment type="caution">
    <text evidence="1">The sequence shown here is derived from an EMBL/GenBank/DDBJ whole genome shotgun (WGS) entry which is preliminary data.</text>
</comment>
<organism evidence="1 2">
    <name type="scientific">Fusarium decemcellulare</name>
    <dbReference type="NCBI Taxonomy" id="57161"/>
    <lineage>
        <taxon>Eukaryota</taxon>
        <taxon>Fungi</taxon>
        <taxon>Dikarya</taxon>
        <taxon>Ascomycota</taxon>
        <taxon>Pezizomycotina</taxon>
        <taxon>Sordariomycetes</taxon>
        <taxon>Hypocreomycetidae</taxon>
        <taxon>Hypocreales</taxon>
        <taxon>Nectriaceae</taxon>
        <taxon>Fusarium</taxon>
        <taxon>Fusarium decemcellulare species complex</taxon>
    </lineage>
</organism>
<reference evidence="1" key="1">
    <citation type="submission" date="2022-08" db="EMBL/GenBank/DDBJ databases">
        <title>Genome Sequence of Fusarium decemcellulare.</title>
        <authorList>
            <person name="Buettner E."/>
        </authorList>
    </citation>
    <scope>NUCLEOTIDE SEQUENCE</scope>
    <source>
        <strain evidence="1">Babe19</strain>
    </source>
</reference>
<name>A0ACC1T0G7_9HYPO</name>
<gene>
    <name evidence="1" type="ORF">NM208_g225</name>
</gene>
<proteinExistence type="predicted"/>
<dbReference type="EMBL" id="JANRMS010000010">
    <property type="protein sequence ID" value="KAJ3549987.1"/>
    <property type="molecule type" value="Genomic_DNA"/>
</dbReference>
<protein>
    <submittedName>
        <fullName evidence="1">Uncharacterized protein</fullName>
    </submittedName>
</protein>
<evidence type="ECO:0000313" key="2">
    <source>
        <dbReference type="Proteomes" id="UP001148629"/>
    </source>
</evidence>
<evidence type="ECO:0000313" key="1">
    <source>
        <dbReference type="EMBL" id="KAJ3549987.1"/>
    </source>
</evidence>
<sequence>MTSTETLGWYGLGSMGIGMALRLQAHLSAKGLPPLHFSNRTLARGDALKNEGAIQEETFEDVIAKSTIIFTMISNDGVLDSLVAQAVDKGISLEGKIWVDTSTVHPDTCTRCFSLLAEKGATFIASPVFGASPVAASGKLIFCMAGLSAAIDRVRPYVLDVMGRSIINMGQDVRKSSLLKIAGNIFVIGFQELMAEGHVFAEKTGLGTQQMEEFIGSMFGPVLESYSKRATSGAFAPPLDTQPGFAITLATKDVSHAVSPPPVSMARVFLRLRRHLVAWKLRASMLAIVSTAQLYMAPRDWRQDFLSGPIIVDRATERTR</sequence>